<dbReference type="InterPro" id="IPR039544">
    <property type="entry name" value="Tim44-like"/>
</dbReference>
<dbReference type="GO" id="GO:0005743">
    <property type="term" value="C:mitochondrial inner membrane"/>
    <property type="evidence" value="ECO:0007669"/>
    <property type="project" value="UniProtKB-SubCell"/>
</dbReference>
<evidence type="ECO:0000313" key="9">
    <source>
        <dbReference type="EMBL" id="EFN59973.1"/>
    </source>
</evidence>
<dbReference type="InterPro" id="IPR007379">
    <property type="entry name" value="Tim44-like_dom"/>
</dbReference>
<evidence type="ECO:0000256" key="3">
    <source>
        <dbReference type="ARBA" id="ARBA00022792"/>
    </source>
</evidence>
<accession>E1Z2B6</accession>
<dbReference type="GO" id="GO:0051087">
    <property type="term" value="F:protein-folding chaperone binding"/>
    <property type="evidence" value="ECO:0007669"/>
    <property type="project" value="TreeGrafter"/>
</dbReference>
<feature type="compositionally biased region" description="Low complexity" evidence="7">
    <location>
        <begin position="124"/>
        <end position="161"/>
    </location>
</feature>
<dbReference type="STRING" id="554065.E1Z2B6"/>
<dbReference type="SUPFAM" id="SSF54427">
    <property type="entry name" value="NTF2-like"/>
    <property type="match status" value="1"/>
</dbReference>
<keyword evidence="4" id="KW-0809">Transit peptide</keyword>
<keyword evidence="10" id="KW-1185">Reference proteome</keyword>
<dbReference type="OMA" id="ECETEII"/>
<dbReference type="AlphaFoldDB" id="E1Z2B6"/>
<proteinExistence type="inferred from homology"/>
<dbReference type="PANTHER" id="PTHR10721:SF1">
    <property type="entry name" value="MITOCHONDRIAL IMPORT INNER MEMBRANE TRANSLOCASE SUBUNIT TIM44"/>
    <property type="match status" value="1"/>
</dbReference>
<comment type="subcellular location">
    <subcellularLocation>
        <location evidence="1">Mitochondrion inner membrane</location>
    </subcellularLocation>
</comment>
<evidence type="ECO:0000256" key="7">
    <source>
        <dbReference type="SAM" id="MobiDB-lite"/>
    </source>
</evidence>
<dbReference type="RefSeq" id="XP_005852075.1">
    <property type="nucleotide sequence ID" value="XM_005852013.1"/>
</dbReference>
<organism evidence="10">
    <name type="scientific">Chlorella variabilis</name>
    <name type="common">Green alga</name>
    <dbReference type="NCBI Taxonomy" id="554065"/>
    <lineage>
        <taxon>Eukaryota</taxon>
        <taxon>Viridiplantae</taxon>
        <taxon>Chlorophyta</taxon>
        <taxon>core chlorophytes</taxon>
        <taxon>Trebouxiophyceae</taxon>
        <taxon>Chlorellales</taxon>
        <taxon>Chlorellaceae</taxon>
        <taxon>Chlorella clade</taxon>
        <taxon>Chlorella</taxon>
    </lineage>
</organism>
<dbReference type="FunCoup" id="E1Z2B6">
    <property type="interactions" value="1720"/>
</dbReference>
<dbReference type="Pfam" id="PF04280">
    <property type="entry name" value="Tim44"/>
    <property type="match status" value="1"/>
</dbReference>
<evidence type="ECO:0000256" key="6">
    <source>
        <dbReference type="ARBA" id="ARBA00023136"/>
    </source>
</evidence>
<gene>
    <name evidence="9" type="ORF">CHLNCDRAFT_133085</name>
</gene>
<reference evidence="9 10" key="1">
    <citation type="journal article" date="2010" name="Plant Cell">
        <title>The Chlorella variabilis NC64A genome reveals adaptation to photosymbiosis, coevolution with viruses, and cryptic sex.</title>
        <authorList>
            <person name="Blanc G."/>
            <person name="Duncan G."/>
            <person name="Agarkova I."/>
            <person name="Borodovsky M."/>
            <person name="Gurnon J."/>
            <person name="Kuo A."/>
            <person name="Lindquist E."/>
            <person name="Lucas S."/>
            <person name="Pangilinan J."/>
            <person name="Polle J."/>
            <person name="Salamov A."/>
            <person name="Terry A."/>
            <person name="Yamada T."/>
            <person name="Dunigan D.D."/>
            <person name="Grigoriev I.V."/>
            <person name="Claverie J.M."/>
            <person name="Van Etten J.L."/>
        </authorList>
    </citation>
    <scope>NUCLEOTIDE SEQUENCE [LARGE SCALE GENOMIC DNA]</scope>
    <source>
        <strain evidence="9 10">NC64A</strain>
    </source>
</reference>
<dbReference type="InParanoid" id="E1Z2B6"/>
<dbReference type="GeneID" id="17359502"/>
<evidence type="ECO:0000259" key="8">
    <source>
        <dbReference type="SMART" id="SM00978"/>
    </source>
</evidence>
<feature type="compositionally biased region" description="Low complexity" evidence="7">
    <location>
        <begin position="104"/>
        <end position="116"/>
    </location>
</feature>
<keyword evidence="6" id="KW-0472">Membrane</keyword>
<evidence type="ECO:0000256" key="4">
    <source>
        <dbReference type="ARBA" id="ARBA00022946"/>
    </source>
</evidence>
<name>E1Z2B6_CHLVA</name>
<feature type="region of interest" description="Disordered" evidence="7">
    <location>
        <begin position="59"/>
        <end position="161"/>
    </location>
</feature>
<dbReference type="SMART" id="SM00978">
    <property type="entry name" value="Tim44"/>
    <property type="match status" value="1"/>
</dbReference>
<sequence>MQRVAKVARAWQQQQTRSYSLLDKLSKTAKDAVNKTKSAAEDLQKSTGGAERLQQLKEQAAAATSTLGERVQQAASSAQQLAKETVEELKKQSATGASGGSAAGGASAEQQQAAGESAGGAGTEAGSSSAASGAGHAGEQQQQQQGKQAASGPAGGASAAAAPGLAQRLKGFASAAAQEIARVVQSEQGSSSALRGSSAKAAEVATAGTDALAVSKQQQSAWQRQFEDMAGKLGSHPFFARMRGLNLGANPVFSKGREAAESIRERWETSDSPLVHRIQDAVDSLQTEGEQARALREIRARDPSFDMVAFLRGLRADVQTVVKAYLESDEGGLVPDPTLLDTSEVELVDIKWLEEEPIVVVQFTCQQINCTRDSFGNVVDGKPDEVHRRVAGWWVYYYWALQQERQGYVGADGGYHPPRWQLREMLIRGMHHLL</sequence>
<dbReference type="Gene3D" id="3.10.450.240">
    <property type="match status" value="2"/>
</dbReference>
<dbReference type="GO" id="GO:0030150">
    <property type="term" value="P:protein import into mitochondrial matrix"/>
    <property type="evidence" value="ECO:0007669"/>
    <property type="project" value="TreeGrafter"/>
</dbReference>
<dbReference type="InterPro" id="IPR032710">
    <property type="entry name" value="NTF2-like_dom_sf"/>
</dbReference>
<dbReference type="eggNOG" id="KOG2580">
    <property type="taxonomic scope" value="Eukaryota"/>
</dbReference>
<evidence type="ECO:0000256" key="5">
    <source>
        <dbReference type="ARBA" id="ARBA00023128"/>
    </source>
</evidence>
<evidence type="ECO:0000256" key="2">
    <source>
        <dbReference type="ARBA" id="ARBA00009597"/>
    </source>
</evidence>
<protein>
    <recommendedName>
        <fullName evidence="8">Tim44-like domain-containing protein</fullName>
    </recommendedName>
</protein>
<dbReference type="PANTHER" id="PTHR10721">
    <property type="entry name" value="MITOCHONDRIAL IMPORT INNER MEMBRANE TRANSLOCASE SUBUNIT TIM44"/>
    <property type="match status" value="1"/>
</dbReference>
<evidence type="ECO:0000313" key="10">
    <source>
        <dbReference type="Proteomes" id="UP000008141"/>
    </source>
</evidence>
<evidence type="ECO:0000256" key="1">
    <source>
        <dbReference type="ARBA" id="ARBA00004273"/>
    </source>
</evidence>
<dbReference type="KEGG" id="cvr:CHLNCDRAFT_133085"/>
<keyword evidence="5" id="KW-0496">Mitochondrion</keyword>
<comment type="similarity">
    <text evidence="2">Belongs to the Tim44 family.</text>
</comment>
<keyword evidence="3" id="KW-0999">Mitochondrion inner membrane</keyword>
<dbReference type="OrthoDB" id="10265990at2759"/>
<feature type="domain" description="Tim44-like" evidence="8">
    <location>
        <begin position="291"/>
        <end position="427"/>
    </location>
</feature>
<feature type="compositionally biased region" description="Low complexity" evidence="7">
    <location>
        <begin position="72"/>
        <end position="82"/>
    </location>
</feature>
<dbReference type="EMBL" id="GL433835">
    <property type="protein sequence ID" value="EFN59973.1"/>
    <property type="molecule type" value="Genomic_DNA"/>
</dbReference>
<dbReference type="Proteomes" id="UP000008141">
    <property type="component" value="Unassembled WGS sequence"/>
</dbReference>